<evidence type="ECO:0000256" key="1">
    <source>
        <dbReference type="SAM" id="Phobius"/>
    </source>
</evidence>
<keyword evidence="1" id="KW-0812">Transmembrane</keyword>
<feature type="transmembrane region" description="Helical" evidence="1">
    <location>
        <begin position="7"/>
        <end position="31"/>
    </location>
</feature>
<dbReference type="Proteomes" id="UP000095706">
    <property type="component" value="Unassembled WGS sequence"/>
</dbReference>
<evidence type="ECO:0008006" key="4">
    <source>
        <dbReference type="Google" id="ProtNLM"/>
    </source>
</evidence>
<gene>
    <name evidence="2" type="ORF">ERS852406_03365</name>
</gene>
<dbReference type="EMBL" id="CYYV01000030">
    <property type="protein sequence ID" value="CUP01385.1"/>
    <property type="molecule type" value="Genomic_DNA"/>
</dbReference>
<reference evidence="2 3" key="1">
    <citation type="submission" date="2015-09" db="EMBL/GenBank/DDBJ databases">
        <authorList>
            <consortium name="Pathogen Informatics"/>
        </authorList>
    </citation>
    <scope>NUCLEOTIDE SEQUENCE [LARGE SCALE GENOMIC DNA]</scope>
    <source>
        <strain evidence="2 3">2789STDY5608849</strain>
    </source>
</reference>
<evidence type="ECO:0000313" key="3">
    <source>
        <dbReference type="Proteomes" id="UP000095706"/>
    </source>
</evidence>
<protein>
    <recommendedName>
        <fullName evidence="4">MacB-like periplasmic core domain-containing protein</fullName>
    </recommendedName>
</protein>
<organism evidence="2 3">
    <name type="scientific">Fusicatenibacter saccharivorans</name>
    <dbReference type="NCBI Taxonomy" id="1150298"/>
    <lineage>
        <taxon>Bacteria</taxon>
        <taxon>Bacillati</taxon>
        <taxon>Bacillota</taxon>
        <taxon>Clostridia</taxon>
        <taxon>Lachnospirales</taxon>
        <taxon>Lachnospiraceae</taxon>
        <taxon>Fusicatenibacter</taxon>
    </lineage>
</organism>
<dbReference type="RefSeq" id="WP_055228730.1">
    <property type="nucleotide sequence ID" value="NZ_CYYV01000030.1"/>
</dbReference>
<sequence length="402" mass="46404">MNTKKYFITLFSFIIFSIYFTLSGVFVPFIASIPQSNGGFKTLSSQNDFYKMVDNFYDPDEFYNFRTDNQNINILANFYNTLNASSNFDVLTSFNQAIAVDIDDFNGDQRFYYNSDEFIDNSQSPTINIKALQLNQKAYDFYNIKVEGNSGIAWNSISYKDDSIPVLLGSEYKSFYKIGDIITGNYYSKNTNFEVIGFIETDCSINYKNTSNITLNTYMLIPYPSTLWEVDKTNFQFESLLYFAMINCDLLPFVEESQILKNIKSISDETGFSDFSLVGIDNFQIQHIELLLFIQKNHILFIIGFLIIFILLNILCLYLFSHILKSIYNQSTLRKKHNKIFMLNIVIPYGSAFLLGTSLATLFIKKILPISIIIGIITLALIYLINYLFLSKFLHFSSNLQQ</sequence>
<accession>A0A174JW48</accession>
<evidence type="ECO:0000313" key="2">
    <source>
        <dbReference type="EMBL" id="CUP01385.1"/>
    </source>
</evidence>
<dbReference type="AlphaFoldDB" id="A0A174JW48"/>
<feature type="transmembrane region" description="Helical" evidence="1">
    <location>
        <begin position="299"/>
        <end position="320"/>
    </location>
</feature>
<keyword evidence="1" id="KW-1133">Transmembrane helix</keyword>
<name>A0A174JW48_9FIRM</name>
<proteinExistence type="predicted"/>
<feature type="transmembrane region" description="Helical" evidence="1">
    <location>
        <begin position="370"/>
        <end position="390"/>
    </location>
</feature>
<keyword evidence="1" id="KW-0472">Membrane</keyword>
<feature type="transmembrane region" description="Helical" evidence="1">
    <location>
        <begin position="341"/>
        <end position="364"/>
    </location>
</feature>